<proteinExistence type="predicted"/>
<dbReference type="AlphaFoldDB" id="A0A1I4R8U0"/>
<sequence length="49" mass="5568">MTAYRKRKIRNVPIPVIWAASDASPRQAFIVMTATPGRHSYKASLWSVH</sequence>
<accession>A0A1I4R8U0</accession>
<dbReference type="Proteomes" id="UP000199048">
    <property type="component" value="Unassembled WGS sequence"/>
</dbReference>
<evidence type="ECO:0000313" key="1">
    <source>
        <dbReference type="EMBL" id="SFM48629.1"/>
    </source>
</evidence>
<protein>
    <submittedName>
        <fullName evidence="1">Uncharacterized protein</fullName>
    </submittedName>
</protein>
<evidence type="ECO:0000313" key="2">
    <source>
        <dbReference type="Proteomes" id="UP000199048"/>
    </source>
</evidence>
<dbReference type="EMBL" id="FOTK01000034">
    <property type="protein sequence ID" value="SFM48629.1"/>
    <property type="molecule type" value="Genomic_DNA"/>
</dbReference>
<keyword evidence="2" id="KW-1185">Reference proteome</keyword>
<organism evidence="1 2">
    <name type="scientific">Methylobacterium pseudosasicola</name>
    <dbReference type="NCBI Taxonomy" id="582667"/>
    <lineage>
        <taxon>Bacteria</taxon>
        <taxon>Pseudomonadati</taxon>
        <taxon>Pseudomonadota</taxon>
        <taxon>Alphaproteobacteria</taxon>
        <taxon>Hyphomicrobiales</taxon>
        <taxon>Methylobacteriaceae</taxon>
        <taxon>Methylobacterium</taxon>
    </lineage>
</organism>
<reference evidence="2" key="1">
    <citation type="submission" date="2016-10" db="EMBL/GenBank/DDBJ databases">
        <authorList>
            <person name="Varghese N."/>
            <person name="Submissions S."/>
        </authorList>
    </citation>
    <scope>NUCLEOTIDE SEQUENCE [LARGE SCALE GENOMIC DNA]</scope>
    <source>
        <strain evidence="2">BL36</strain>
    </source>
</reference>
<gene>
    <name evidence="1" type="ORF">SAMN05192568_10349</name>
</gene>
<name>A0A1I4R8U0_9HYPH</name>